<keyword evidence="7" id="KW-0539">Nucleus</keyword>
<dbReference type="InterPro" id="IPR010531">
    <property type="entry name" value="NOA36"/>
</dbReference>
<sequence length="290" mass="33031">MPPKKSGSRKKYEKMKAAQIEKHNQSRLMSSSQLLAFGDMSKVPGNFDMECTECGMKQKNRAFCYFCHAMQKLPVCAQCGRMKCSGVGTDCLVKHSGTTVTGLKFVGSICDFCEAFVCHSKKCTEEHACACPFRESPDRGALTIKCCECQRDVWHHGGKMFQCNICGKWCCQDDHFEHQAMCQTLEGDSFKCISCNKRGQWSCMRCKISYCDLHVLSALNKDRSGVYRCKKCQFELKDVSNLSLSVKRHEFGRQGAYQSDNEDSEDYPSYGYNDSNWCVCAKQNRNQCWR</sequence>
<keyword evidence="4" id="KW-0677">Repeat</keyword>
<proteinExistence type="inferred from homology"/>
<name>D8M1F5_BLAHO</name>
<evidence type="ECO:0000256" key="4">
    <source>
        <dbReference type="ARBA" id="ARBA00022737"/>
    </source>
</evidence>
<organism evidence="8">
    <name type="scientific">Blastocystis hominis</name>
    <dbReference type="NCBI Taxonomy" id="12968"/>
    <lineage>
        <taxon>Eukaryota</taxon>
        <taxon>Sar</taxon>
        <taxon>Stramenopiles</taxon>
        <taxon>Bigyra</taxon>
        <taxon>Opalozoa</taxon>
        <taxon>Opalinata</taxon>
        <taxon>Blastocystidae</taxon>
        <taxon>Blastocystis</taxon>
    </lineage>
</organism>
<dbReference type="Proteomes" id="UP000008312">
    <property type="component" value="Unassembled WGS sequence"/>
</dbReference>
<keyword evidence="3" id="KW-0479">Metal-binding</keyword>
<dbReference type="AlphaFoldDB" id="D8M1F5"/>
<comment type="subcellular location">
    <subcellularLocation>
        <location evidence="1">Nucleus</location>
        <location evidence="1">Nucleolus</location>
    </subcellularLocation>
</comment>
<evidence type="ECO:0000256" key="5">
    <source>
        <dbReference type="ARBA" id="ARBA00022771"/>
    </source>
</evidence>
<reference evidence="8" key="1">
    <citation type="submission" date="2010-02" db="EMBL/GenBank/DDBJ databases">
        <title>Sequencing and annotation of the Blastocystis hominis genome.</title>
        <authorList>
            <person name="Wincker P."/>
        </authorList>
    </citation>
    <scope>NUCLEOTIDE SEQUENCE</scope>
    <source>
        <strain evidence="8">Singapore isolate B</strain>
    </source>
</reference>
<dbReference type="Pfam" id="PF06524">
    <property type="entry name" value="NOA36"/>
    <property type="match status" value="1"/>
</dbReference>
<keyword evidence="6" id="KW-0862">Zinc</keyword>
<evidence type="ECO:0000313" key="8">
    <source>
        <dbReference type="EMBL" id="CBK21894.2"/>
    </source>
</evidence>
<dbReference type="PANTHER" id="PTHR13214:SF1">
    <property type="entry name" value="ZINC FINGER PROTEIN 330"/>
    <property type="match status" value="1"/>
</dbReference>
<protein>
    <recommendedName>
        <fullName evidence="10">Zinc finger protein</fullName>
    </recommendedName>
</protein>
<keyword evidence="9" id="KW-1185">Reference proteome</keyword>
<accession>D8M1F5</accession>
<gene>
    <name evidence="8" type="ORF">GSBLH_T00001990001</name>
</gene>
<evidence type="ECO:0008006" key="10">
    <source>
        <dbReference type="Google" id="ProtNLM"/>
    </source>
</evidence>
<evidence type="ECO:0000256" key="7">
    <source>
        <dbReference type="ARBA" id="ARBA00023242"/>
    </source>
</evidence>
<dbReference type="OrthoDB" id="10258894at2759"/>
<evidence type="ECO:0000256" key="3">
    <source>
        <dbReference type="ARBA" id="ARBA00022723"/>
    </source>
</evidence>
<dbReference type="PANTHER" id="PTHR13214">
    <property type="entry name" value="ZINC FINGER PROTEIN 330"/>
    <property type="match status" value="1"/>
</dbReference>
<evidence type="ECO:0000256" key="6">
    <source>
        <dbReference type="ARBA" id="ARBA00022833"/>
    </source>
</evidence>
<evidence type="ECO:0000313" key="9">
    <source>
        <dbReference type="Proteomes" id="UP000008312"/>
    </source>
</evidence>
<comment type="similarity">
    <text evidence="2">Belongs to the NOA36 family.</text>
</comment>
<dbReference type="GO" id="GO:0008270">
    <property type="term" value="F:zinc ion binding"/>
    <property type="evidence" value="ECO:0007669"/>
    <property type="project" value="UniProtKB-KW"/>
</dbReference>
<keyword evidence="5" id="KW-0863">Zinc-finger</keyword>
<dbReference type="RefSeq" id="XP_012895942.1">
    <property type="nucleotide sequence ID" value="XM_013040488.1"/>
</dbReference>
<dbReference type="EMBL" id="FN668645">
    <property type="protein sequence ID" value="CBK21894.2"/>
    <property type="molecule type" value="Genomic_DNA"/>
</dbReference>
<evidence type="ECO:0000256" key="2">
    <source>
        <dbReference type="ARBA" id="ARBA00007212"/>
    </source>
</evidence>
<evidence type="ECO:0000256" key="1">
    <source>
        <dbReference type="ARBA" id="ARBA00004604"/>
    </source>
</evidence>
<dbReference type="GO" id="GO:0005730">
    <property type="term" value="C:nucleolus"/>
    <property type="evidence" value="ECO:0007669"/>
    <property type="project" value="UniProtKB-SubCell"/>
</dbReference>
<dbReference type="InParanoid" id="D8M1F5"/>
<dbReference type="GeneID" id="24919203"/>
<dbReference type="OMA" id="CFCDEHV"/>